<feature type="transmembrane region" description="Helical" evidence="6">
    <location>
        <begin position="138"/>
        <end position="156"/>
    </location>
</feature>
<dbReference type="GO" id="GO:0005886">
    <property type="term" value="C:plasma membrane"/>
    <property type="evidence" value="ECO:0007669"/>
    <property type="project" value="UniProtKB-SubCell"/>
</dbReference>
<evidence type="ECO:0000256" key="2">
    <source>
        <dbReference type="ARBA" id="ARBA00022475"/>
    </source>
</evidence>
<keyword evidence="3 6" id="KW-0812">Transmembrane</keyword>
<evidence type="ECO:0000313" key="7">
    <source>
        <dbReference type="EMBL" id="EME37956.1"/>
    </source>
</evidence>
<dbReference type="AlphaFoldDB" id="M2XFW9"/>
<feature type="transmembrane region" description="Helical" evidence="6">
    <location>
        <begin position="404"/>
        <end position="421"/>
    </location>
</feature>
<reference evidence="7 8" key="1">
    <citation type="journal article" date="2014" name="Genome Announc.">
        <title>Draft Genome Sequence of Kocuria palustris PEL.</title>
        <authorList>
            <person name="Sharma G."/>
            <person name="Khatri I."/>
            <person name="Subramanian S."/>
        </authorList>
    </citation>
    <scope>NUCLEOTIDE SEQUENCE [LARGE SCALE GENOMIC DNA]</scope>
    <source>
        <strain evidence="7 8">PEL</strain>
    </source>
</reference>
<feature type="transmembrane region" description="Helical" evidence="6">
    <location>
        <begin position="372"/>
        <end position="392"/>
    </location>
</feature>
<feature type="transmembrane region" description="Helical" evidence="6">
    <location>
        <begin position="29"/>
        <end position="50"/>
    </location>
</feature>
<feature type="transmembrane region" description="Helical" evidence="6">
    <location>
        <begin position="168"/>
        <end position="194"/>
    </location>
</feature>
<protein>
    <submittedName>
        <fullName evidence="7">Amino acid permease-associated protein</fullName>
    </submittedName>
</protein>
<feature type="transmembrane region" description="Helical" evidence="6">
    <location>
        <begin position="295"/>
        <end position="328"/>
    </location>
</feature>
<name>M2XFW9_9MICC</name>
<dbReference type="RefSeq" id="WP_006213299.1">
    <property type="nucleotide sequence ID" value="NZ_ANHZ02000001.1"/>
</dbReference>
<feature type="transmembrane region" description="Helical" evidence="6">
    <location>
        <begin position="102"/>
        <end position="126"/>
    </location>
</feature>
<dbReference type="PIRSF" id="PIRSF006060">
    <property type="entry name" value="AA_transporter"/>
    <property type="match status" value="1"/>
</dbReference>
<evidence type="ECO:0000256" key="4">
    <source>
        <dbReference type="ARBA" id="ARBA00022989"/>
    </source>
</evidence>
<comment type="subcellular location">
    <subcellularLocation>
        <location evidence="1">Cell membrane</location>
        <topology evidence="1">Multi-pass membrane protein</topology>
    </subcellularLocation>
</comment>
<dbReference type="EMBL" id="ANHZ02000001">
    <property type="protein sequence ID" value="EME37956.1"/>
    <property type="molecule type" value="Genomic_DNA"/>
</dbReference>
<sequence>MNASPAQPPTASPAHDPDELARRLGTSDAAVIGVGSMVGAGVFVAFAPAAAHAGSLLPVALLLAAVVAWCNATSTAQLAMVHPSSGGTYVYANRQLGQWAGFTAGWGFVTGKTASAAGMSMAFGLYAASLLGIDDADAAARALAVAAIVVLTGVNLGGITRTAGLTRILVSVVLLILAVVAGLAAAALSASTVFGAGPSVQEGGGGALGVLPAAGLLFFAFAGYARVATMGEEVRDPQRTIPRAILGALAFVLVVYLVLAVLLLGLLGAGGLAASSAPFLSASQEISVRLGLGDGAATALSAAVTVAAAAGALGALLALVAGISRTTLAMARERDLPGYLSRISGRQVPWASELTTAVVVIALIVLTDLHTVIGFSSFGVLVYYALANLSALTLHERPRWAPRGLNIVGLIGCLLLAFTLPWQSVTVMIGIFAVGLAGRAIVLIRRS</sequence>
<keyword evidence="4 6" id="KW-1133">Transmembrane helix</keyword>
<dbReference type="Proteomes" id="UP000009877">
    <property type="component" value="Unassembled WGS sequence"/>
</dbReference>
<dbReference type="Pfam" id="PF13520">
    <property type="entry name" value="AA_permease_2"/>
    <property type="match status" value="1"/>
</dbReference>
<dbReference type="GO" id="GO:0022857">
    <property type="term" value="F:transmembrane transporter activity"/>
    <property type="evidence" value="ECO:0007669"/>
    <property type="project" value="InterPro"/>
</dbReference>
<evidence type="ECO:0000313" key="8">
    <source>
        <dbReference type="Proteomes" id="UP000009877"/>
    </source>
</evidence>
<proteinExistence type="predicted"/>
<evidence type="ECO:0000256" key="6">
    <source>
        <dbReference type="SAM" id="Phobius"/>
    </source>
</evidence>
<keyword evidence="5 6" id="KW-0472">Membrane</keyword>
<evidence type="ECO:0000256" key="3">
    <source>
        <dbReference type="ARBA" id="ARBA00022692"/>
    </source>
</evidence>
<gene>
    <name evidence="7" type="ORF">C884_00151</name>
</gene>
<comment type="caution">
    <text evidence="7">The sequence shown here is derived from an EMBL/GenBank/DDBJ whole genome shotgun (WGS) entry which is preliminary data.</text>
</comment>
<feature type="transmembrane region" description="Helical" evidence="6">
    <location>
        <begin position="427"/>
        <end position="444"/>
    </location>
</feature>
<dbReference type="InterPro" id="IPR050367">
    <property type="entry name" value="APC_superfamily"/>
</dbReference>
<accession>M2XFW9</accession>
<dbReference type="InterPro" id="IPR002293">
    <property type="entry name" value="AA/rel_permease1"/>
</dbReference>
<feature type="transmembrane region" description="Helical" evidence="6">
    <location>
        <begin position="206"/>
        <end position="225"/>
    </location>
</feature>
<dbReference type="Gene3D" id="1.20.1740.10">
    <property type="entry name" value="Amino acid/polyamine transporter I"/>
    <property type="match status" value="1"/>
</dbReference>
<feature type="transmembrane region" description="Helical" evidence="6">
    <location>
        <begin position="348"/>
        <end position="366"/>
    </location>
</feature>
<dbReference type="PANTHER" id="PTHR42770:SF7">
    <property type="entry name" value="MEMBRANE PROTEIN"/>
    <property type="match status" value="1"/>
</dbReference>
<dbReference type="PANTHER" id="PTHR42770">
    <property type="entry name" value="AMINO ACID TRANSPORTER-RELATED"/>
    <property type="match status" value="1"/>
</dbReference>
<keyword evidence="8" id="KW-1185">Reference proteome</keyword>
<evidence type="ECO:0000256" key="5">
    <source>
        <dbReference type="ARBA" id="ARBA00023136"/>
    </source>
</evidence>
<feature type="transmembrane region" description="Helical" evidence="6">
    <location>
        <begin position="56"/>
        <end position="81"/>
    </location>
</feature>
<keyword evidence="2" id="KW-1003">Cell membrane</keyword>
<organism evidence="7 8">
    <name type="scientific">Kocuria palustris PEL</name>
    <dbReference type="NCBI Taxonomy" id="1236550"/>
    <lineage>
        <taxon>Bacteria</taxon>
        <taxon>Bacillati</taxon>
        <taxon>Actinomycetota</taxon>
        <taxon>Actinomycetes</taxon>
        <taxon>Micrococcales</taxon>
        <taxon>Micrococcaceae</taxon>
        <taxon>Kocuria</taxon>
    </lineage>
</organism>
<dbReference type="STRING" id="71999.KPaMU14_05580"/>
<evidence type="ECO:0000256" key="1">
    <source>
        <dbReference type="ARBA" id="ARBA00004651"/>
    </source>
</evidence>
<feature type="transmembrane region" description="Helical" evidence="6">
    <location>
        <begin position="246"/>
        <end position="275"/>
    </location>
</feature>